<dbReference type="Pfam" id="PF16350">
    <property type="entry name" value="FAO_M"/>
    <property type="match status" value="1"/>
</dbReference>
<dbReference type="Gene3D" id="3.50.50.60">
    <property type="entry name" value="FAD/NAD(P)-binding domain"/>
    <property type="match status" value="1"/>
</dbReference>
<dbReference type="Gene3D" id="2.40.30.110">
    <property type="entry name" value="Aminomethyltransferase beta-barrel domains"/>
    <property type="match status" value="1"/>
</dbReference>
<dbReference type="PANTHER" id="PTHR13847:SF193">
    <property type="entry name" value="PYRUVATE DEHYDROGENASE PHOSPHATASE REGULATORY SUBUNIT, MITOCHONDRIAL"/>
    <property type="match status" value="1"/>
</dbReference>
<dbReference type="InterPro" id="IPR029043">
    <property type="entry name" value="GcvT/YgfZ_C"/>
</dbReference>
<feature type="domain" description="FAD dependent oxidoreductase" evidence="3">
    <location>
        <begin position="67"/>
        <end position="425"/>
    </location>
</feature>
<dbReference type="EMBL" id="GECZ01029842">
    <property type="protein sequence ID" value="JAS39927.1"/>
    <property type="molecule type" value="Transcribed_RNA"/>
</dbReference>
<protein>
    <recommendedName>
        <fullName evidence="8">Pyruvate dehydrogenase phosphatase regulatory subunit, mitochondrial</fullName>
    </recommendedName>
</protein>
<dbReference type="InterPro" id="IPR032503">
    <property type="entry name" value="FAO_M"/>
</dbReference>
<feature type="domain" description="Aminomethyltransferase C-terminal" evidence="5">
    <location>
        <begin position="788"/>
        <end position="876"/>
    </location>
</feature>
<dbReference type="PANTHER" id="PTHR13847">
    <property type="entry name" value="SARCOSINE DEHYDROGENASE-RELATED"/>
    <property type="match status" value="1"/>
</dbReference>
<evidence type="ECO:0000313" key="7">
    <source>
        <dbReference type="EMBL" id="JAS39927.1"/>
    </source>
</evidence>
<dbReference type="Gene3D" id="3.30.70.1400">
    <property type="entry name" value="Aminomethyltransferase beta-barrel domains"/>
    <property type="match status" value="1"/>
</dbReference>
<dbReference type="InterPro" id="IPR027266">
    <property type="entry name" value="TrmE/GcvT-like"/>
</dbReference>
<evidence type="ECO:0000259" key="5">
    <source>
        <dbReference type="Pfam" id="PF08669"/>
    </source>
</evidence>
<dbReference type="SUPFAM" id="SSF103025">
    <property type="entry name" value="Folate-binding domain"/>
    <property type="match status" value="1"/>
</dbReference>
<dbReference type="Gene3D" id="3.30.9.10">
    <property type="entry name" value="D-Amino Acid Oxidase, subunit A, domain 2"/>
    <property type="match status" value="1"/>
</dbReference>
<accession>A0A1B6EPR0</accession>
<name>A0A1B6EPR0_9HEMI</name>
<dbReference type="FunFam" id="3.30.70.1400:FF:000003">
    <property type="entry name" value="Pyruvate dehydrogenase phosphatase regulatory subunit"/>
    <property type="match status" value="1"/>
</dbReference>
<reference evidence="7" key="1">
    <citation type="submission" date="2015-11" db="EMBL/GenBank/DDBJ databases">
        <title>De novo transcriptome assembly of four potential Pierce s Disease insect vectors from Arizona vineyards.</title>
        <authorList>
            <person name="Tassone E.E."/>
        </authorList>
    </citation>
    <scope>NUCLEOTIDE SEQUENCE</scope>
</reference>
<dbReference type="Pfam" id="PF01266">
    <property type="entry name" value="DAO"/>
    <property type="match status" value="1"/>
</dbReference>
<feature type="region of interest" description="Disordered" evidence="2">
    <location>
        <begin position="883"/>
        <end position="907"/>
    </location>
</feature>
<feature type="domain" description="GCVT N-terminal" evidence="4">
    <location>
        <begin position="486"/>
        <end position="769"/>
    </location>
</feature>
<dbReference type="InterPro" id="IPR036188">
    <property type="entry name" value="FAD/NAD-bd_sf"/>
</dbReference>
<evidence type="ECO:0000256" key="2">
    <source>
        <dbReference type="SAM" id="MobiDB-lite"/>
    </source>
</evidence>
<dbReference type="SUPFAM" id="SSF54373">
    <property type="entry name" value="FAD-linked reductases, C-terminal domain"/>
    <property type="match status" value="1"/>
</dbReference>
<evidence type="ECO:0000259" key="3">
    <source>
        <dbReference type="Pfam" id="PF01266"/>
    </source>
</evidence>
<dbReference type="SUPFAM" id="SSF101790">
    <property type="entry name" value="Aminomethyltransferase beta-barrel domain"/>
    <property type="match status" value="1"/>
</dbReference>
<dbReference type="Pfam" id="PF08669">
    <property type="entry name" value="GCV_T_C"/>
    <property type="match status" value="1"/>
</dbReference>
<comment type="similarity">
    <text evidence="1">Belongs to the GcvT family.</text>
</comment>
<evidence type="ECO:0000256" key="1">
    <source>
        <dbReference type="ARBA" id="ARBA00008609"/>
    </source>
</evidence>
<proteinExistence type="inferred from homology"/>
<dbReference type="AlphaFoldDB" id="A0A1B6EPR0"/>
<feature type="domain" description="FAD dependent oxidoreductase central" evidence="6">
    <location>
        <begin position="428"/>
        <end position="484"/>
    </location>
</feature>
<evidence type="ECO:0000259" key="6">
    <source>
        <dbReference type="Pfam" id="PF16350"/>
    </source>
</evidence>
<dbReference type="Gene3D" id="3.30.1360.120">
    <property type="entry name" value="Probable tRNA modification gtpase trme, domain 1"/>
    <property type="match status" value="1"/>
</dbReference>
<gene>
    <name evidence="7" type="ORF">g.33902</name>
</gene>
<dbReference type="SUPFAM" id="SSF51905">
    <property type="entry name" value="FAD/NAD(P)-binding domain"/>
    <property type="match status" value="1"/>
</dbReference>
<sequence length="907" mass="101399">MLSLSQHRAPQIPSVLNILTQKKKSYNVIFIVNKTLHSRKNVKISPSQCTLASRGVSSEQKLPSHARVVICGAGVVANSVAYHLVQNGLKDVVVLEQGSICGGTSHFGSGTLGLFKPLAEKNIISNSVHLYQKLQEQGHDLGLKQVGSLNLAQTQDRMIFIKRRMSCQVATGLQCELLGPNELKRLHPYLHTDDLVGAAWVPGDAVCNPMAICHTLATLATQGGARYFENCTVEKVQAKNGRVSGVETSLGNIYCETFVNCAGMWARDLGLRSTPKVRVPAYPVQHFIVMTEPLAGLPPPDSLPYIRDYDSNTFIRQYNSGFMIGGFERNAKAAFVDEKIPFQWQDKLAQDWDHFMPLWEAAKERIPLLQISKNPVLANAPDNFTPNGKWILGEAPEVDNYFVAVGMNGNSLQGAGGIGKAVADWIVEGVPKQELLPFEVNRFVDLHNNRQYLQQRVVEIVERHYAIEFPTQSEYQTGRRTRCSPLYSVLETRGAVFGVRMGYERPLYFDTTSKKGKPPKMPEGTYYKPKFFDFMLAEYIACREGVGIIDMTSFSKIEIKSVDHSSAVVDYLQKMCSNDVDIAVGGIIHTGMQNDHGGFENDCILVRLSEYSYFMVSPTNQQTRIYEWMRRYLPRGSSVVLNDVTSMYTVINIVGPKARQLLSELSNTDFFLKPFTCKYVDVGYASDVMVMALTHTGEPGYCLYVPTEYALHVYGKLITIGRDYGAHDVGVLTQRFMRIEKFIPLWAEDLTSMTTPLEAGSAMRVKMDKDFIGKAALQKQREQGVTQRLVLLELEEIDPDKDIWPWGNEPVYRNGQFVGSITSAGYGFGIEKLICLAFIRCYSKDGVREIVSTEYITDPTAVYQIDICGKRFKAKAHISAPQSNSLSSTEEDTVRPYRPKVVTSHVS</sequence>
<dbReference type="InterPro" id="IPR006076">
    <property type="entry name" value="FAD-dep_OxRdtase"/>
</dbReference>
<evidence type="ECO:0000259" key="4">
    <source>
        <dbReference type="Pfam" id="PF01571"/>
    </source>
</evidence>
<dbReference type="InterPro" id="IPR013977">
    <property type="entry name" value="GcvT_C"/>
</dbReference>
<dbReference type="Pfam" id="PF01571">
    <property type="entry name" value="GCV_T"/>
    <property type="match status" value="1"/>
</dbReference>
<dbReference type="GO" id="GO:0005759">
    <property type="term" value="C:mitochondrial matrix"/>
    <property type="evidence" value="ECO:0007669"/>
    <property type="project" value="TreeGrafter"/>
</dbReference>
<dbReference type="InterPro" id="IPR006222">
    <property type="entry name" value="GCVT_N"/>
</dbReference>
<evidence type="ECO:0008006" key="8">
    <source>
        <dbReference type="Google" id="ProtNLM"/>
    </source>
</evidence>
<organism evidence="7">
    <name type="scientific">Cuerna arida</name>
    <dbReference type="NCBI Taxonomy" id="1464854"/>
    <lineage>
        <taxon>Eukaryota</taxon>
        <taxon>Metazoa</taxon>
        <taxon>Ecdysozoa</taxon>
        <taxon>Arthropoda</taxon>
        <taxon>Hexapoda</taxon>
        <taxon>Insecta</taxon>
        <taxon>Pterygota</taxon>
        <taxon>Neoptera</taxon>
        <taxon>Paraneoptera</taxon>
        <taxon>Hemiptera</taxon>
        <taxon>Auchenorrhyncha</taxon>
        <taxon>Membracoidea</taxon>
        <taxon>Cicadellidae</taxon>
        <taxon>Cicadellinae</taxon>
        <taxon>Proconiini</taxon>
        <taxon>Cuerna</taxon>
    </lineage>
</organism>